<name>A0ABP8G7T7_9BACT</name>
<proteinExistence type="predicted"/>
<gene>
    <name evidence="1" type="ORF">GCM10023143_32430</name>
</gene>
<evidence type="ECO:0008006" key="3">
    <source>
        <dbReference type="Google" id="ProtNLM"/>
    </source>
</evidence>
<evidence type="ECO:0000313" key="1">
    <source>
        <dbReference type="EMBL" id="GAA4319188.1"/>
    </source>
</evidence>
<protein>
    <recommendedName>
        <fullName evidence="3">Peptidase M10</fullName>
    </recommendedName>
</protein>
<evidence type="ECO:0000313" key="2">
    <source>
        <dbReference type="Proteomes" id="UP001501207"/>
    </source>
</evidence>
<reference evidence="2" key="1">
    <citation type="journal article" date="2019" name="Int. J. Syst. Evol. Microbiol.">
        <title>The Global Catalogue of Microorganisms (GCM) 10K type strain sequencing project: providing services to taxonomists for standard genome sequencing and annotation.</title>
        <authorList>
            <consortium name="The Broad Institute Genomics Platform"/>
            <consortium name="The Broad Institute Genome Sequencing Center for Infectious Disease"/>
            <person name="Wu L."/>
            <person name="Ma J."/>
        </authorList>
    </citation>
    <scope>NUCLEOTIDE SEQUENCE [LARGE SCALE GENOMIC DNA]</scope>
    <source>
        <strain evidence="2">JCM 17664</strain>
    </source>
</reference>
<accession>A0ABP8G7T7</accession>
<comment type="caution">
    <text evidence="1">The sequence shown here is derived from an EMBL/GenBank/DDBJ whole genome shotgun (WGS) entry which is preliminary data.</text>
</comment>
<dbReference type="Proteomes" id="UP001501207">
    <property type="component" value="Unassembled WGS sequence"/>
</dbReference>
<dbReference type="Gene3D" id="3.40.390.10">
    <property type="entry name" value="Collagenase (Catalytic Domain)"/>
    <property type="match status" value="1"/>
</dbReference>
<dbReference type="EMBL" id="BAABFN010000022">
    <property type="protein sequence ID" value="GAA4319188.1"/>
    <property type="molecule type" value="Genomic_DNA"/>
</dbReference>
<sequence length="215" mass="24287">MGGAYLYESKQELVIRSVFVFYGDAADQALATRLAEETGQMWNAPGALIKAKGRLFAVRFEISGLYRADLSFDEIHGNTDPHYNFFRVEEFSRSDISFVDEIGCNTGYFKRDNLLDQTTTIAHEYGHTLGLRHPEILDIRGKGQPGIMYPRGTWVDAPYQWDPQAEPGKPGGTLNPACRRVLPEDIGQLFLDRLHFDTSGKAVVGDFTNLYHKRH</sequence>
<dbReference type="SUPFAM" id="SSF55486">
    <property type="entry name" value="Metalloproteases ('zincins'), catalytic domain"/>
    <property type="match status" value="1"/>
</dbReference>
<dbReference type="RefSeq" id="WP_344981323.1">
    <property type="nucleotide sequence ID" value="NZ_BAABFN010000022.1"/>
</dbReference>
<keyword evidence="2" id="KW-1185">Reference proteome</keyword>
<organism evidence="1 2">
    <name type="scientific">Compostibacter hankyongensis</name>
    <dbReference type="NCBI Taxonomy" id="1007089"/>
    <lineage>
        <taxon>Bacteria</taxon>
        <taxon>Pseudomonadati</taxon>
        <taxon>Bacteroidota</taxon>
        <taxon>Chitinophagia</taxon>
        <taxon>Chitinophagales</taxon>
        <taxon>Chitinophagaceae</taxon>
        <taxon>Compostibacter</taxon>
    </lineage>
</organism>
<dbReference type="InterPro" id="IPR024079">
    <property type="entry name" value="MetalloPept_cat_dom_sf"/>
</dbReference>